<keyword evidence="3" id="KW-0804">Transcription</keyword>
<dbReference type="PANTHER" id="PTHR30146">
    <property type="entry name" value="LACI-RELATED TRANSCRIPTIONAL REPRESSOR"/>
    <property type="match status" value="1"/>
</dbReference>
<dbReference type="AlphaFoldDB" id="A0A1H5N0I3"/>
<dbReference type="InterPro" id="IPR028082">
    <property type="entry name" value="Peripla_BP_I"/>
</dbReference>
<dbReference type="RefSeq" id="WP_089774694.1">
    <property type="nucleotide sequence ID" value="NZ_FNTX01000002.1"/>
</dbReference>
<evidence type="ECO:0000259" key="4">
    <source>
        <dbReference type="PROSITE" id="PS50932"/>
    </source>
</evidence>
<dbReference type="EMBL" id="FNTX01000002">
    <property type="protein sequence ID" value="SEE95075.1"/>
    <property type="molecule type" value="Genomic_DNA"/>
</dbReference>
<dbReference type="SUPFAM" id="SSF53822">
    <property type="entry name" value="Periplasmic binding protein-like I"/>
    <property type="match status" value="1"/>
</dbReference>
<evidence type="ECO:0000313" key="5">
    <source>
        <dbReference type="EMBL" id="SEE95075.1"/>
    </source>
</evidence>
<reference evidence="6" key="1">
    <citation type="submission" date="2016-10" db="EMBL/GenBank/DDBJ databases">
        <authorList>
            <person name="Varghese N."/>
            <person name="Submissions S."/>
        </authorList>
    </citation>
    <scope>NUCLEOTIDE SEQUENCE [LARGE SCALE GENOMIC DNA]</scope>
    <source>
        <strain evidence="6">DSM 21368</strain>
    </source>
</reference>
<dbReference type="CDD" id="cd01392">
    <property type="entry name" value="HTH_LacI"/>
    <property type="match status" value="1"/>
</dbReference>
<sequence length="355" mass="37156">MTAQSTGSGDTPRDGLRPVMTDVARLAGVSQKTVSRVVRGEANVSTAVRDRVNAAIAELGFRPNAAARALVSKRSNAVGILTPATPLYGPSAELLGLERAAGRAGLTVLIASAEAGEATTVTAAIRRLIDSGVDGLLMGSLLTSDGVDETELHGKPAVVVGDPPEGMQLPAAVTDQEAGARAAIEHLLALGHRTVHHLAGPSAWHSATARTLAWRAALQNAGRPVPTHVMGDWTSRSGYELGRKLAADPDATAVFVGNDQMAIGLLRALAEAGRRVPEDVSVVGFDDIPDAEYLPVPLTTVKQDFQELADRAVEMFTALVDEDTTDHTDHGDDRLVITPELVVRRSTAPPPTPGR</sequence>
<dbReference type="PROSITE" id="PS00356">
    <property type="entry name" value="HTH_LACI_1"/>
    <property type="match status" value="1"/>
</dbReference>
<dbReference type="Gene3D" id="1.10.260.40">
    <property type="entry name" value="lambda repressor-like DNA-binding domains"/>
    <property type="match status" value="1"/>
</dbReference>
<protein>
    <submittedName>
        <fullName evidence="5">DNA-binding transcriptional regulator, LacI/PurR family</fullName>
    </submittedName>
</protein>
<organism evidence="5 6">
    <name type="scientific">Ruania alba</name>
    <dbReference type="NCBI Taxonomy" id="648782"/>
    <lineage>
        <taxon>Bacteria</taxon>
        <taxon>Bacillati</taxon>
        <taxon>Actinomycetota</taxon>
        <taxon>Actinomycetes</taxon>
        <taxon>Micrococcales</taxon>
        <taxon>Ruaniaceae</taxon>
        <taxon>Ruania</taxon>
    </lineage>
</organism>
<dbReference type="PANTHER" id="PTHR30146:SF109">
    <property type="entry name" value="HTH-TYPE TRANSCRIPTIONAL REGULATOR GALS"/>
    <property type="match status" value="1"/>
</dbReference>
<dbReference type="STRING" id="648782.SAMN04488554_3816"/>
<dbReference type="InterPro" id="IPR000843">
    <property type="entry name" value="HTH_LacI"/>
</dbReference>
<dbReference type="Pfam" id="PF00356">
    <property type="entry name" value="LacI"/>
    <property type="match status" value="1"/>
</dbReference>
<evidence type="ECO:0000256" key="2">
    <source>
        <dbReference type="ARBA" id="ARBA00023125"/>
    </source>
</evidence>
<dbReference type="InterPro" id="IPR010982">
    <property type="entry name" value="Lambda_DNA-bd_dom_sf"/>
</dbReference>
<evidence type="ECO:0000313" key="6">
    <source>
        <dbReference type="Proteomes" id="UP000199220"/>
    </source>
</evidence>
<dbReference type="Pfam" id="PF13377">
    <property type="entry name" value="Peripla_BP_3"/>
    <property type="match status" value="1"/>
</dbReference>
<dbReference type="GO" id="GO:0003700">
    <property type="term" value="F:DNA-binding transcription factor activity"/>
    <property type="evidence" value="ECO:0007669"/>
    <property type="project" value="TreeGrafter"/>
</dbReference>
<dbReference type="Proteomes" id="UP000199220">
    <property type="component" value="Unassembled WGS sequence"/>
</dbReference>
<keyword evidence="2 5" id="KW-0238">DNA-binding</keyword>
<dbReference type="InterPro" id="IPR046335">
    <property type="entry name" value="LacI/GalR-like_sensor"/>
</dbReference>
<evidence type="ECO:0000256" key="3">
    <source>
        <dbReference type="ARBA" id="ARBA00023163"/>
    </source>
</evidence>
<dbReference type="OrthoDB" id="9785139at2"/>
<feature type="domain" description="HTH lacI-type" evidence="4">
    <location>
        <begin position="18"/>
        <end position="72"/>
    </location>
</feature>
<dbReference type="CDD" id="cd01574">
    <property type="entry name" value="PBP1_LacI"/>
    <property type="match status" value="1"/>
</dbReference>
<dbReference type="GO" id="GO:0000976">
    <property type="term" value="F:transcription cis-regulatory region binding"/>
    <property type="evidence" value="ECO:0007669"/>
    <property type="project" value="TreeGrafter"/>
</dbReference>
<gene>
    <name evidence="5" type="ORF">SAMN04488554_3816</name>
</gene>
<proteinExistence type="predicted"/>
<dbReference type="PROSITE" id="PS50932">
    <property type="entry name" value="HTH_LACI_2"/>
    <property type="match status" value="1"/>
</dbReference>
<dbReference type="Gene3D" id="3.40.50.2300">
    <property type="match status" value="2"/>
</dbReference>
<dbReference type="SUPFAM" id="SSF47413">
    <property type="entry name" value="lambda repressor-like DNA-binding domains"/>
    <property type="match status" value="1"/>
</dbReference>
<keyword evidence="1" id="KW-0805">Transcription regulation</keyword>
<accession>A0A1H5N0I3</accession>
<dbReference type="SMART" id="SM00354">
    <property type="entry name" value="HTH_LACI"/>
    <property type="match status" value="1"/>
</dbReference>
<name>A0A1H5N0I3_9MICO</name>
<keyword evidence="6" id="KW-1185">Reference proteome</keyword>
<evidence type="ECO:0000256" key="1">
    <source>
        <dbReference type="ARBA" id="ARBA00023015"/>
    </source>
</evidence>